<dbReference type="EMBL" id="SNRY01003133">
    <property type="protein sequence ID" value="KAA6322092.1"/>
    <property type="molecule type" value="Genomic_DNA"/>
</dbReference>
<keyword evidence="1" id="KW-0413">Isomerase</keyword>
<dbReference type="SUPFAM" id="SSF56712">
    <property type="entry name" value="Prokaryotic type I DNA topoisomerase"/>
    <property type="match status" value="1"/>
</dbReference>
<dbReference type="EC" id="5.6.2.2" evidence="1"/>
<gene>
    <name evidence="1" type="ORF">EZS27_028337</name>
</gene>
<dbReference type="InterPro" id="IPR023405">
    <property type="entry name" value="Topo_IA_core_domain"/>
</dbReference>
<reference evidence="1" key="1">
    <citation type="submission" date="2019-03" db="EMBL/GenBank/DDBJ databases">
        <title>Single cell metagenomics reveals metabolic interactions within the superorganism composed of flagellate Streblomastix strix and complex community of Bacteroidetes bacteria on its surface.</title>
        <authorList>
            <person name="Treitli S.C."/>
            <person name="Kolisko M."/>
            <person name="Husnik F."/>
            <person name="Keeling P."/>
            <person name="Hampl V."/>
        </authorList>
    </citation>
    <scope>NUCLEOTIDE SEQUENCE</scope>
    <source>
        <strain evidence="1">STM</strain>
    </source>
</reference>
<accession>A0A5J4QKT0</accession>
<evidence type="ECO:0000313" key="1">
    <source>
        <dbReference type="EMBL" id="KAA6322092.1"/>
    </source>
</evidence>
<proteinExistence type="predicted"/>
<dbReference type="AlphaFoldDB" id="A0A5J4QKT0"/>
<comment type="caution">
    <text evidence="1">The sequence shown here is derived from an EMBL/GenBank/DDBJ whole genome shotgun (WGS) entry which is preliminary data.</text>
</comment>
<dbReference type="GO" id="GO:0003918">
    <property type="term" value="F:DNA topoisomerase type II (double strand cut, ATP-hydrolyzing) activity"/>
    <property type="evidence" value="ECO:0007669"/>
    <property type="project" value="UniProtKB-EC"/>
</dbReference>
<protein>
    <submittedName>
        <fullName evidence="1">DNA topoisomerase 3</fullName>
        <ecNumber evidence="1">5.6.2.2</ecNumber>
    </submittedName>
</protein>
<sequence>MKTAIIAEKPSVAREIAGIVGACAKEDGFMHSNGYMVTWAFGHLLTLAMPEEYGFTGFSREHLPIIPPSFKLY</sequence>
<name>A0A5J4QKT0_9ZZZZ</name>
<organism evidence="1">
    <name type="scientific">termite gut metagenome</name>
    <dbReference type="NCBI Taxonomy" id="433724"/>
    <lineage>
        <taxon>unclassified sequences</taxon>
        <taxon>metagenomes</taxon>
        <taxon>organismal metagenomes</taxon>
    </lineage>
</organism>
<dbReference type="Gene3D" id="3.40.50.140">
    <property type="match status" value="1"/>
</dbReference>